<comment type="similarity">
    <text evidence="1">Belongs to the glycosyl hydrolase 39 family.</text>
</comment>
<dbReference type="InterPro" id="IPR051923">
    <property type="entry name" value="Glycosyl_Hydrolase_39"/>
</dbReference>
<keyword evidence="3" id="KW-0326">Glycosidase</keyword>
<dbReference type="Gene3D" id="2.60.40.1500">
    <property type="entry name" value="Glycosyl hydrolase domain, family 39"/>
    <property type="match status" value="1"/>
</dbReference>
<accession>A0ABT1RZQ2</accession>
<dbReference type="RefSeq" id="WP_256191823.1">
    <property type="nucleotide sequence ID" value="NZ_CAJKKG010000037.1"/>
</dbReference>
<comment type="caution">
    <text evidence="5">The sequence shown here is derived from an EMBL/GenBank/DDBJ whole genome shotgun (WGS) entry which is preliminary data.</text>
</comment>
<dbReference type="InterPro" id="IPR049166">
    <property type="entry name" value="GH39_cat"/>
</dbReference>
<evidence type="ECO:0000313" key="5">
    <source>
        <dbReference type="EMBL" id="MCQ4840124.1"/>
    </source>
</evidence>
<proteinExistence type="inferred from homology"/>
<evidence type="ECO:0000259" key="4">
    <source>
        <dbReference type="Pfam" id="PF01229"/>
    </source>
</evidence>
<keyword evidence="2" id="KW-0378">Hydrolase</keyword>
<name>A0ABT1RZQ2_9FIRM</name>
<dbReference type="InterPro" id="IPR017853">
    <property type="entry name" value="GH"/>
</dbReference>
<dbReference type="InterPro" id="IPR000514">
    <property type="entry name" value="Glyco_hydro_39"/>
</dbReference>
<dbReference type="PANTHER" id="PTHR12631:SF10">
    <property type="entry name" value="BETA-XYLOSIDASE-LIKE PROTEIN-RELATED"/>
    <property type="match status" value="1"/>
</dbReference>
<feature type="domain" description="Glycosyl hydrolases family 39 N-terminal catalytic" evidence="4">
    <location>
        <begin position="283"/>
        <end position="483"/>
    </location>
</feature>
<dbReference type="EMBL" id="JANFZH010000019">
    <property type="protein sequence ID" value="MCQ4840124.1"/>
    <property type="molecule type" value="Genomic_DNA"/>
</dbReference>
<evidence type="ECO:0000256" key="2">
    <source>
        <dbReference type="ARBA" id="ARBA00022801"/>
    </source>
</evidence>
<dbReference type="SUPFAM" id="SSF51445">
    <property type="entry name" value="(Trans)glycosidases"/>
    <property type="match status" value="1"/>
</dbReference>
<keyword evidence="6" id="KW-1185">Reference proteome</keyword>
<dbReference type="InterPro" id="IPR049165">
    <property type="entry name" value="GH39_as"/>
</dbReference>
<dbReference type="Proteomes" id="UP001524473">
    <property type="component" value="Unassembled WGS sequence"/>
</dbReference>
<dbReference type="PRINTS" id="PR00745">
    <property type="entry name" value="GLHYDRLASE39"/>
</dbReference>
<dbReference type="SUPFAM" id="SSF51011">
    <property type="entry name" value="Glycosyl hydrolase domain"/>
    <property type="match status" value="1"/>
</dbReference>
<dbReference type="Pfam" id="PF01229">
    <property type="entry name" value="Glyco_hydro_39"/>
    <property type="match status" value="2"/>
</dbReference>
<organism evidence="5 6">
    <name type="scientific">Neglectibacter timonensis</name>
    <dbReference type="NCBI Taxonomy" id="1776382"/>
    <lineage>
        <taxon>Bacteria</taxon>
        <taxon>Bacillati</taxon>
        <taxon>Bacillota</taxon>
        <taxon>Clostridia</taxon>
        <taxon>Eubacteriales</taxon>
        <taxon>Oscillospiraceae</taxon>
        <taxon>Neglectibacter</taxon>
    </lineage>
</organism>
<protein>
    <submittedName>
        <fullName evidence="5">Beta-xylosidase</fullName>
    </submittedName>
</protein>
<evidence type="ECO:0000313" key="6">
    <source>
        <dbReference type="Proteomes" id="UP001524473"/>
    </source>
</evidence>
<evidence type="ECO:0000256" key="3">
    <source>
        <dbReference type="ARBA" id="ARBA00023295"/>
    </source>
</evidence>
<sequence>MKQFQLDVNSAVKPLEKYWELCVGSCHGTTALREDYRKQLEQCQREIGFRYVRFHGLFDDDMSVLVQERFGNGVQLSFTNIDSVFDFLLSINMKPFIELGFMPDCLKSKNATVFHYKGNTAPPADHDKWSWFIRTFVRHLLDRYGRTEVRQWFFEVWNEPNLGGPDSPDGFFVGSMEDYFKLYQVTAEAVKSEDRFLRVGGPATSNNAWIPEMVEFCRKNQAPIDFISTHHYPTDVVLGYGVEDSANFGRPTPEQMEDPEFRKTFREKMEAFQAHLWERVDRGVVTQMTRKAVQEADGLPVYYTEWNSLAGLPSDGPFGSSFIAKTVLDGVGLVNGYSYWTFSDIFEENGMPSAEFHGGFGLLTLHGVPKASYRAFQLLHMLGDSLYEQRLAEGTLDLYAIKHAAAGAIQLLAVNHHSLLHPIEEEEVQITLKGLKISEEAVLKAQVERVDDTHANAIARWREQGSPEYVTKSQLEELKAASELERELLEIPVEQEEASVTLKIPAMGMALLTVYLT</sequence>
<gene>
    <name evidence="5" type="ORF">NE695_09375</name>
</gene>
<reference evidence="5 6" key="1">
    <citation type="submission" date="2022-06" db="EMBL/GenBank/DDBJ databases">
        <title>Isolation of gut microbiota from human fecal samples.</title>
        <authorList>
            <person name="Pamer E.G."/>
            <person name="Barat B."/>
            <person name="Waligurski E."/>
            <person name="Medina S."/>
            <person name="Paddock L."/>
            <person name="Mostad J."/>
        </authorList>
    </citation>
    <scope>NUCLEOTIDE SEQUENCE [LARGE SCALE GENOMIC DNA]</scope>
    <source>
        <strain evidence="5 6">DFI.9.73</strain>
    </source>
</reference>
<dbReference type="PANTHER" id="PTHR12631">
    <property type="entry name" value="ALPHA-L-IDURONIDASE"/>
    <property type="match status" value="1"/>
</dbReference>
<dbReference type="PROSITE" id="PS01027">
    <property type="entry name" value="GLYCOSYL_HYDROL_F39"/>
    <property type="match status" value="1"/>
</dbReference>
<dbReference type="Gene3D" id="3.20.20.80">
    <property type="entry name" value="Glycosidases"/>
    <property type="match status" value="1"/>
</dbReference>
<evidence type="ECO:0000256" key="1">
    <source>
        <dbReference type="ARBA" id="ARBA00008875"/>
    </source>
</evidence>
<feature type="domain" description="Glycosyl hydrolases family 39 N-terminal catalytic" evidence="4">
    <location>
        <begin position="5"/>
        <end position="236"/>
    </location>
</feature>